<dbReference type="GeneID" id="33563343"/>
<evidence type="ECO:0000256" key="6">
    <source>
        <dbReference type="ARBA" id="ARBA00022741"/>
    </source>
</evidence>
<dbReference type="CDD" id="cd01994">
    <property type="entry name" value="AANH_PF0828-like"/>
    <property type="match status" value="1"/>
</dbReference>
<evidence type="ECO:0000256" key="8">
    <source>
        <dbReference type="ARBA" id="ARBA00029814"/>
    </source>
</evidence>
<proteinExistence type="inferred from homology"/>
<dbReference type="CDD" id="cd00448">
    <property type="entry name" value="YjgF_YER057c_UK114_family"/>
    <property type="match status" value="1"/>
</dbReference>
<keyword evidence="15" id="KW-1185">Reference proteome</keyword>
<dbReference type="Pfam" id="PF01042">
    <property type="entry name" value="Ribonuc_L-PSP"/>
    <property type="match status" value="2"/>
</dbReference>
<organism evidence="14 15">
    <name type="scientific">Lobosporangium transversale</name>
    <dbReference type="NCBI Taxonomy" id="64571"/>
    <lineage>
        <taxon>Eukaryota</taxon>
        <taxon>Fungi</taxon>
        <taxon>Fungi incertae sedis</taxon>
        <taxon>Mucoromycota</taxon>
        <taxon>Mortierellomycotina</taxon>
        <taxon>Mortierellomycetes</taxon>
        <taxon>Mortierellales</taxon>
        <taxon>Mortierellaceae</taxon>
        <taxon>Lobosporangium</taxon>
    </lineage>
</organism>
<dbReference type="InterPro" id="IPR030662">
    <property type="entry name" value="DPH6/MJ0570"/>
</dbReference>
<dbReference type="SUPFAM" id="SSF52402">
    <property type="entry name" value="Adenine nucleotide alpha hydrolases-like"/>
    <property type="match status" value="1"/>
</dbReference>
<dbReference type="InterPro" id="IPR006175">
    <property type="entry name" value="YjgF/YER057c/UK114"/>
</dbReference>
<dbReference type="SUPFAM" id="SSF55298">
    <property type="entry name" value="YjgF-like"/>
    <property type="match status" value="2"/>
</dbReference>
<sequence length="781" mass="87059">MKVLGLISGGKDSFYNLMQCAANGHQIIALGNLYPTPQDKRDELDSYMYQTVGHDVIHLYKDCLDLPLYRQEIKGTPIEQRSDYIVTAEDETEDLFELLSRVKTAHPGLEAVSVGAILSNYQRIRVENVCARLGLVTLAYLWQRDQEELLHEMVEAGVNAILIKIAAIGLKRQHLGQSIKDMLPYLCRMNQEYDLHICGEGGEYETVTLDCPLFKRRIIVDESEVAIHSDDHFAQVAYLRFKKLHVEAKYEDDMNSSWIADMNLRPLWSADSIMRPIEDIVSSKLPLKDTFTESKRASQCPKKSDVPHSIGINCRPDSTVHQNKIVYAIGGTTAYDSPLSNDKVYLNIAEETAVCLQNVQAKLERIGLSWEEVVFMQVFVSNMGDFGIVNSVYKVFFDINPPPRACVGANLPSPVRIQVSCTAIHKNATSPKPRQTLHVQGISYWAPANIGPYSQVTEQAYHAFIAGQIGMIPNTLDLPAPSSLVKEVAWSLRNLSQIAALRQLDLANRTALCIAYVRHADNFVAVTAAWEYIANKQINPAPLLVVCVPTLPKDAQVEWQVVLHHGKVYAEKITKAATGPTEEGQDGYETDDDDMHQLEKRALQPRAFSFNITNDTHSRWRTSVQSWFLSPILMALSTIQFSDTSLLTSKLSLNVTSELTERDSLIIVEMMKTMVGTAIKAMDKVLRDHPTSAVDGPGIADGWGDVVGITVYYLDILIHKACQFEEIVCELLSQYFPLVMTQTNGNIAITVIPVQAIANHGVIALTLHAVGRMPTIPSLLQ</sequence>
<dbReference type="GO" id="GO:0017183">
    <property type="term" value="P:protein histidyl modification to diphthamide"/>
    <property type="evidence" value="ECO:0007669"/>
    <property type="project" value="TreeGrafter"/>
</dbReference>
<dbReference type="PANTHER" id="PTHR12196">
    <property type="entry name" value="DOMAIN OF UNKNOWN FUNCTION 71 DUF71 -CONTAINING PROTEIN"/>
    <property type="match status" value="1"/>
</dbReference>
<evidence type="ECO:0000256" key="5">
    <source>
        <dbReference type="ARBA" id="ARBA00022598"/>
    </source>
</evidence>
<keyword evidence="6" id="KW-0547">Nucleotide-binding</keyword>
<evidence type="ECO:0000256" key="1">
    <source>
        <dbReference type="ARBA" id="ARBA00005156"/>
    </source>
</evidence>
<name>A0A1Y2GM41_9FUNG</name>
<dbReference type="FunCoup" id="A0A1Y2GM41">
    <property type="interactions" value="24"/>
</dbReference>
<dbReference type="GO" id="GO:0017178">
    <property type="term" value="F:diphthine-ammonia ligase activity"/>
    <property type="evidence" value="ECO:0007669"/>
    <property type="project" value="UniProtKB-EC"/>
</dbReference>
<dbReference type="Gene3D" id="3.90.1490.10">
    <property type="entry name" value="putative n-type atp pyrophosphatase, domain 2"/>
    <property type="match status" value="1"/>
</dbReference>
<dbReference type="InterPro" id="IPR035959">
    <property type="entry name" value="RutC-like_sf"/>
</dbReference>
<evidence type="ECO:0000256" key="11">
    <source>
        <dbReference type="ARBA" id="ARBA00032849"/>
    </source>
</evidence>
<dbReference type="FunFam" id="3.40.50.620:FF:000069">
    <property type="entry name" value="diphthine--ammonia ligase"/>
    <property type="match status" value="1"/>
</dbReference>
<comment type="caution">
    <text evidence="14">The sequence shown here is derived from an EMBL/GenBank/DDBJ whole genome shotgun (WGS) entry which is preliminary data.</text>
</comment>
<evidence type="ECO:0000256" key="7">
    <source>
        <dbReference type="ARBA" id="ARBA00022840"/>
    </source>
</evidence>
<dbReference type="STRING" id="64571.A0A1Y2GM41"/>
<dbReference type="FunFam" id="3.90.1490.10:FF:000001">
    <property type="entry name" value="Diphthine--ammonia ligase"/>
    <property type="match status" value="1"/>
</dbReference>
<dbReference type="Pfam" id="PF01902">
    <property type="entry name" value="Diphthami_syn_2"/>
    <property type="match status" value="1"/>
</dbReference>
<protein>
    <recommendedName>
        <fullName evidence="4">Diphthine--ammonia ligase</fullName>
        <ecNumber evidence="3">6.3.1.14</ecNumber>
    </recommendedName>
    <alternativeName>
        <fullName evidence="9">ATP-binding domain-containing protein 4</fullName>
    </alternativeName>
    <alternativeName>
        <fullName evidence="8">Diphthamide synthase</fullName>
    </alternativeName>
    <alternativeName>
        <fullName evidence="10">Diphthamide synthetase</fullName>
    </alternativeName>
    <alternativeName>
        <fullName evidence="11">Protein DPH6 homolog</fullName>
    </alternativeName>
</protein>
<dbReference type="InterPro" id="IPR002761">
    <property type="entry name" value="Diphthami_syn_dom"/>
</dbReference>
<gene>
    <name evidence="14" type="ORF">BCR41DRAFT_323110</name>
</gene>
<keyword evidence="7" id="KW-0067">ATP-binding</keyword>
<evidence type="ECO:0000256" key="10">
    <source>
        <dbReference type="ARBA" id="ARBA00031552"/>
    </source>
</evidence>
<comment type="catalytic activity">
    <reaction evidence="12">
        <text>diphthine-[translation elongation factor 2] + NH4(+) + ATP = diphthamide-[translation elongation factor 2] + AMP + diphosphate + H(+)</text>
        <dbReference type="Rhea" id="RHEA:19753"/>
        <dbReference type="Rhea" id="RHEA-COMP:10172"/>
        <dbReference type="Rhea" id="RHEA-COMP:10174"/>
        <dbReference type="ChEBI" id="CHEBI:15378"/>
        <dbReference type="ChEBI" id="CHEBI:16692"/>
        <dbReference type="ChEBI" id="CHEBI:28938"/>
        <dbReference type="ChEBI" id="CHEBI:30616"/>
        <dbReference type="ChEBI" id="CHEBI:33019"/>
        <dbReference type="ChEBI" id="CHEBI:82696"/>
        <dbReference type="ChEBI" id="CHEBI:456215"/>
        <dbReference type="EC" id="6.3.1.14"/>
    </reaction>
</comment>
<reference evidence="14 15" key="1">
    <citation type="submission" date="2016-07" db="EMBL/GenBank/DDBJ databases">
        <title>Pervasive Adenine N6-methylation of Active Genes in Fungi.</title>
        <authorList>
            <consortium name="DOE Joint Genome Institute"/>
            <person name="Mondo S.J."/>
            <person name="Dannebaum R.O."/>
            <person name="Kuo R.C."/>
            <person name="Labutti K."/>
            <person name="Haridas S."/>
            <person name="Kuo A."/>
            <person name="Salamov A."/>
            <person name="Ahrendt S.R."/>
            <person name="Lipzen A."/>
            <person name="Sullivan W."/>
            <person name="Andreopoulos W.B."/>
            <person name="Clum A."/>
            <person name="Lindquist E."/>
            <person name="Daum C."/>
            <person name="Ramamoorthy G.K."/>
            <person name="Gryganskyi A."/>
            <person name="Culley D."/>
            <person name="Magnuson J.K."/>
            <person name="James T.Y."/>
            <person name="O'Malley M.A."/>
            <person name="Stajich J.E."/>
            <person name="Spatafora J.W."/>
            <person name="Visel A."/>
            <person name="Grigoriev I.V."/>
        </authorList>
    </citation>
    <scope>NUCLEOTIDE SEQUENCE [LARGE SCALE GENOMIC DNA]</scope>
    <source>
        <strain evidence="14 15">NRRL 3116</strain>
    </source>
</reference>
<evidence type="ECO:0000259" key="13">
    <source>
        <dbReference type="Pfam" id="PF01902"/>
    </source>
</evidence>
<dbReference type="OrthoDB" id="686384at2759"/>
<dbReference type="EC" id="6.3.1.14" evidence="3"/>
<feature type="domain" description="Diphthamide synthase" evidence="13">
    <location>
        <begin position="1"/>
        <end position="237"/>
    </location>
</feature>
<dbReference type="PANTHER" id="PTHR12196:SF2">
    <property type="entry name" value="DIPHTHINE--AMMONIA LIGASE"/>
    <property type="match status" value="1"/>
</dbReference>
<evidence type="ECO:0000256" key="4">
    <source>
        <dbReference type="ARBA" id="ARBA00018426"/>
    </source>
</evidence>
<evidence type="ECO:0000313" key="14">
    <source>
        <dbReference type="EMBL" id="ORZ14921.1"/>
    </source>
</evidence>
<dbReference type="RefSeq" id="XP_021881053.1">
    <property type="nucleotide sequence ID" value="XM_022021499.1"/>
</dbReference>
<evidence type="ECO:0000256" key="2">
    <source>
        <dbReference type="ARBA" id="ARBA00008496"/>
    </source>
</evidence>
<dbReference type="InParanoid" id="A0A1Y2GM41"/>
<evidence type="ECO:0000256" key="3">
    <source>
        <dbReference type="ARBA" id="ARBA00012089"/>
    </source>
</evidence>
<comment type="pathway">
    <text evidence="1">Protein modification; peptidyl-diphthamide biosynthesis.</text>
</comment>
<evidence type="ECO:0000256" key="12">
    <source>
        <dbReference type="ARBA" id="ARBA00048108"/>
    </source>
</evidence>
<dbReference type="Gene3D" id="3.40.50.620">
    <property type="entry name" value="HUPs"/>
    <property type="match status" value="1"/>
</dbReference>
<evidence type="ECO:0000313" key="15">
    <source>
        <dbReference type="Proteomes" id="UP000193648"/>
    </source>
</evidence>
<evidence type="ECO:0000256" key="9">
    <source>
        <dbReference type="ARBA" id="ARBA00031202"/>
    </source>
</evidence>
<dbReference type="AlphaFoldDB" id="A0A1Y2GM41"/>
<accession>A0A1Y2GM41</accession>
<dbReference type="Gene3D" id="3.30.1330.40">
    <property type="entry name" value="RutC-like"/>
    <property type="match status" value="2"/>
</dbReference>
<dbReference type="NCBIfam" id="TIGR00290">
    <property type="entry name" value="MJ0570_dom"/>
    <property type="match status" value="1"/>
</dbReference>
<keyword evidence="5" id="KW-0436">Ligase</keyword>
<dbReference type="InterPro" id="IPR014729">
    <property type="entry name" value="Rossmann-like_a/b/a_fold"/>
</dbReference>
<dbReference type="EMBL" id="MCFF01000020">
    <property type="protein sequence ID" value="ORZ14921.1"/>
    <property type="molecule type" value="Genomic_DNA"/>
</dbReference>
<dbReference type="Proteomes" id="UP000193648">
    <property type="component" value="Unassembled WGS sequence"/>
</dbReference>
<dbReference type="GO" id="GO:0005524">
    <property type="term" value="F:ATP binding"/>
    <property type="evidence" value="ECO:0007669"/>
    <property type="project" value="UniProtKB-KW"/>
</dbReference>
<comment type="similarity">
    <text evidence="2">Belongs to the Diphthine--ammonia ligase family.</text>
</comment>